<name>A0A0C1QXZ6_9CLOT</name>
<reference evidence="1 2" key="1">
    <citation type="journal article" date="2015" name="Infect. Genet. Evol.">
        <title>Genomic sequences of six botulinum neurotoxin-producing strains representing three clostridial species illustrate the mobility and diversity of botulinum neurotoxin genes.</title>
        <authorList>
            <person name="Smith T.J."/>
            <person name="Hill K.K."/>
            <person name="Xie G."/>
            <person name="Foley B.T."/>
            <person name="Williamson C.H."/>
            <person name="Foster J.T."/>
            <person name="Johnson S.L."/>
            <person name="Chertkov O."/>
            <person name="Teshima H."/>
            <person name="Gibbons H.S."/>
            <person name="Johnsky L.A."/>
            <person name="Karavis M.A."/>
            <person name="Smith L.A."/>
        </authorList>
    </citation>
    <scope>NUCLEOTIDE SEQUENCE [LARGE SCALE GENOMIC DNA]</scope>
    <source>
        <strain evidence="1 2">CDC 2741</strain>
    </source>
</reference>
<proteinExistence type="predicted"/>
<keyword evidence="2" id="KW-1185">Reference proteome</keyword>
<organism evidence="1 2">
    <name type="scientific">Clostridium argentinense CDC 2741</name>
    <dbReference type="NCBI Taxonomy" id="1418104"/>
    <lineage>
        <taxon>Bacteria</taxon>
        <taxon>Bacillati</taxon>
        <taxon>Bacillota</taxon>
        <taxon>Clostridia</taxon>
        <taxon>Eubacteriales</taxon>
        <taxon>Clostridiaceae</taxon>
        <taxon>Clostridium</taxon>
    </lineage>
</organism>
<dbReference type="OrthoDB" id="362018at2"/>
<accession>A0A0C1QXZ6</accession>
<gene>
    <name evidence="1" type="ORF">U732_2102</name>
</gene>
<sequence length="178" mass="20800">MLQRIKLNLEAVEAMLYYWQAASEKDNIAEKFFYDVSDMPALSAAYDEDFNGESVRRALSAIKNREPFDGNKKEKKFWNNNMWMMEDLEYTKAMATPLKKLNLDSLVAELKNCNGADRYEEIEVIFSPLHSDEYIIFNNKLIINFFRVKPSDIDDRAFIGDVELINYIADKIKELLSK</sequence>
<dbReference type="STRING" id="29341.RSJ17_02815"/>
<evidence type="ECO:0000313" key="1">
    <source>
        <dbReference type="EMBL" id="KIE45887.1"/>
    </source>
</evidence>
<dbReference type="Proteomes" id="UP000031366">
    <property type="component" value="Unassembled WGS sequence"/>
</dbReference>
<dbReference type="RefSeq" id="WP_039634264.1">
    <property type="nucleotide sequence ID" value="NZ_AYSO01000018.1"/>
</dbReference>
<evidence type="ECO:0000313" key="2">
    <source>
        <dbReference type="Proteomes" id="UP000031366"/>
    </source>
</evidence>
<dbReference type="EMBL" id="AYSO01000018">
    <property type="protein sequence ID" value="KIE45887.1"/>
    <property type="molecule type" value="Genomic_DNA"/>
</dbReference>
<dbReference type="AlphaFoldDB" id="A0A0C1QXZ6"/>
<comment type="caution">
    <text evidence="1">The sequence shown here is derived from an EMBL/GenBank/DDBJ whole genome shotgun (WGS) entry which is preliminary data.</text>
</comment>
<protein>
    <submittedName>
        <fullName evidence="1">Uncharacterized protein</fullName>
    </submittedName>
</protein>